<dbReference type="OrthoDB" id="4824652at2759"/>
<sequence length="335" mass="38883">MAPAPLKRRMSFATVERYEELDCLKDIYSETPNDEVLEQELRQPLLYKYSALAKFLVSKNPITLLDAPVVLRAIESQWPIFREKAHSQFLERVIVQISTALCKRREPQRLTLHDLFPFLVATIAVTQQKSINEIDWDSHVRTLLLIAFTMVNEVKQPLWVNPWQPWCQSSADWAKSLIIFARHAAVFYEENHEFLCAFRTFDFRSYDMPDLRVWLSGGLTAAKVYKCRSYKDAKDFYFPMPPSVLDRYREGIESMWEKTHAEILYAQNRDAPEPINEDDNNGKTSGGENGETSSDENRTIFGDKDRSDDDDERSDNDDTINDDDTNDNENSSDDN</sequence>
<organism evidence="2">
    <name type="scientific">Colletotrichum fructicola (strain Nara gc5)</name>
    <name type="common">Anthracnose fungus</name>
    <name type="synonym">Colletotrichum gloeosporioides (strain Nara gc5)</name>
    <dbReference type="NCBI Taxonomy" id="1213859"/>
    <lineage>
        <taxon>Eukaryota</taxon>
        <taxon>Fungi</taxon>
        <taxon>Dikarya</taxon>
        <taxon>Ascomycota</taxon>
        <taxon>Pezizomycotina</taxon>
        <taxon>Sordariomycetes</taxon>
        <taxon>Hypocreomycetidae</taxon>
        <taxon>Glomerellales</taxon>
        <taxon>Glomerellaceae</taxon>
        <taxon>Colletotrichum</taxon>
        <taxon>Colletotrichum gloeosporioides species complex</taxon>
    </lineage>
</organism>
<feature type="region of interest" description="Disordered" evidence="1">
    <location>
        <begin position="268"/>
        <end position="335"/>
    </location>
</feature>
<gene>
    <name evidence="2" type="ORF">CGGC5_2343</name>
    <name evidence="3" type="ORF">CGGC5_v000115</name>
</gene>
<dbReference type="EMBL" id="ANPB02000001">
    <property type="protein sequence ID" value="KAF4492388.1"/>
    <property type="molecule type" value="Genomic_DNA"/>
</dbReference>
<evidence type="ECO:0000313" key="3">
    <source>
        <dbReference type="EMBL" id="KAF4492388.1"/>
    </source>
</evidence>
<feature type="compositionally biased region" description="Basic and acidic residues" evidence="1">
    <location>
        <begin position="295"/>
        <end position="307"/>
    </location>
</feature>
<name>L2FCN3_COLFN</name>
<dbReference type="HOGENOM" id="CLU_1015678_0_0_1"/>
<protein>
    <submittedName>
        <fullName evidence="2">Uncharacterized protein</fullName>
    </submittedName>
</protein>
<evidence type="ECO:0000256" key="1">
    <source>
        <dbReference type="SAM" id="MobiDB-lite"/>
    </source>
</evidence>
<feature type="compositionally biased region" description="Acidic residues" evidence="1">
    <location>
        <begin position="308"/>
        <end position="335"/>
    </location>
</feature>
<reference evidence="3 4" key="2">
    <citation type="submission" date="2012-08" db="EMBL/GenBank/DDBJ databases">
        <authorList>
            <person name="Gan P.H.P."/>
            <person name="Ikeda K."/>
            <person name="Irieda H."/>
            <person name="Narusaka M."/>
            <person name="O'Connell R.J."/>
            <person name="Narusaka Y."/>
            <person name="Takano Y."/>
            <person name="Kubo Y."/>
            <person name="Shirasu K."/>
        </authorList>
    </citation>
    <scope>NUCLEOTIDE SEQUENCE [LARGE SCALE GENOMIC DNA]</scope>
    <source>
        <strain evidence="3 4">Nara gc5</strain>
    </source>
</reference>
<evidence type="ECO:0000313" key="2">
    <source>
        <dbReference type="EMBL" id="ELA23801.1"/>
    </source>
</evidence>
<keyword evidence="4" id="KW-1185">Reference proteome</keyword>
<dbReference type="Proteomes" id="UP000011096">
    <property type="component" value="Unassembled WGS sequence"/>
</dbReference>
<dbReference type="EMBL" id="KB021347">
    <property type="protein sequence ID" value="ELA23801.1"/>
    <property type="molecule type" value="Genomic_DNA"/>
</dbReference>
<proteinExistence type="predicted"/>
<dbReference type="InParanoid" id="L2FCN3"/>
<evidence type="ECO:0000313" key="4">
    <source>
        <dbReference type="Proteomes" id="UP000011096"/>
    </source>
</evidence>
<reference evidence="3 4" key="3">
    <citation type="submission" date="2020-04" db="EMBL/GenBank/DDBJ databases">
        <title>Genome sequencing and assembly of multiple isolates from the Colletotrichum gloeosporioides species complex.</title>
        <authorList>
            <person name="Gan P."/>
            <person name="Shirasu K."/>
        </authorList>
    </citation>
    <scope>NUCLEOTIDE SEQUENCE [LARGE SCALE GENOMIC DNA]</scope>
    <source>
        <strain evidence="3 4">Nara gc5</strain>
    </source>
</reference>
<reference evidence="2" key="1">
    <citation type="submission" date="2012-08" db="EMBL/GenBank/DDBJ databases">
        <title>Genome analysis of Colletotrichum orbiculare and Colletotrichum fructicola.</title>
        <authorList>
            <person name="Gan P.H.P."/>
            <person name="Ikeda K."/>
            <person name="Irieda H."/>
            <person name="Narusaka M."/>
            <person name="O'Connell R.J."/>
            <person name="Narusaka Y."/>
            <person name="Takano Y."/>
            <person name="Kubo Y."/>
            <person name="Shirasu K."/>
        </authorList>
    </citation>
    <scope>NUCLEOTIDE SEQUENCE</scope>
    <source>
        <strain evidence="2">Nara gc5</strain>
    </source>
</reference>
<dbReference type="AlphaFoldDB" id="L2FCN3"/>
<accession>L2FCN3</accession>